<feature type="region of interest" description="Disordered" evidence="1">
    <location>
        <begin position="19"/>
        <end position="80"/>
    </location>
</feature>
<dbReference type="EMBL" id="VSRR010034477">
    <property type="protein sequence ID" value="MPC72294.1"/>
    <property type="molecule type" value="Genomic_DNA"/>
</dbReference>
<proteinExistence type="predicted"/>
<evidence type="ECO:0000313" key="3">
    <source>
        <dbReference type="Proteomes" id="UP000324222"/>
    </source>
</evidence>
<comment type="caution">
    <text evidence="2">The sequence shown here is derived from an EMBL/GenBank/DDBJ whole genome shotgun (WGS) entry which is preliminary data.</text>
</comment>
<feature type="compositionally biased region" description="Basic and acidic residues" evidence="1">
    <location>
        <begin position="70"/>
        <end position="80"/>
    </location>
</feature>
<dbReference type="Proteomes" id="UP000324222">
    <property type="component" value="Unassembled WGS sequence"/>
</dbReference>
<sequence>MILKKEKKIEADCEEAAHAGHFHLRNQPYRQFGSSDKQRDCGEREGERKPTQDEEDEEKGRKRRNTVRMPMRERLTNGGS</sequence>
<keyword evidence="3" id="KW-1185">Reference proteome</keyword>
<evidence type="ECO:0000256" key="1">
    <source>
        <dbReference type="SAM" id="MobiDB-lite"/>
    </source>
</evidence>
<name>A0A5B7HV36_PORTR</name>
<gene>
    <name evidence="2" type="ORF">E2C01_066593</name>
</gene>
<dbReference type="AlphaFoldDB" id="A0A5B7HV36"/>
<evidence type="ECO:0000313" key="2">
    <source>
        <dbReference type="EMBL" id="MPC72294.1"/>
    </source>
</evidence>
<protein>
    <submittedName>
        <fullName evidence="2">Uncharacterized protein</fullName>
    </submittedName>
</protein>
<accession>A0A5B7HV36</accession>
<organism evidence="2 3">
    <name type="scientific">Portunus trituberculatus</name>
    <name type="common">Swimming crab</name>
    <name type="synonym">Neptunus trituberculatus</name>
    <dbReference type="NCBI Taxonomy" id="210409"/>
    <lineage>
        <taxon>Eukaryota</taxon>
        <taxon>Metazoa</taxon>
        <taxon>Ecdysozoa</taxon>
        <taxon>Arthropoda</taxon>
        <taxon>Crustacea</taxon>
        <taxon>Multicrustacea</taxon>
        <taxon>Malacostraca</taxon>
        <taxon>Eumalacostraca</taxon>
        <taxon>Eucarida</taxon>
        <taxon>Decapoda</taxon>
        <taxon>Pleocyemata</taxon>
        <taxon>Brachyura</taxon>
        <taxon>Eubrachyura</taxon>
        <taxon>Portunoidea</taxon>
        <taxon>Portunidae</taxon>
        <taxon>Portuninae</taxon>
        <taxon>Portunus</taxon>
    </lineage>
</organism>
<reference evidence="2 3" key="1">
    <citation type="submission" date="2019-05" db="EMBL/GenBank/DDBJ databases">
        <title>Another draft genome of Portunus trituberculatus and its Hox gene families provides insights of decapod evolution.</title>
        <authorList>
            <person name="Jeong J.-H."/>
            <person name="Song I."/>
            <person name="Kim S."/>
            <person name="Choi T."/>
            <person name="Kim D."/>
            <person name="Ryu S."/>
            <person name="Kim W."/>
        </authorList>
    </citation>
    <scope>NUCLEOTIDE SEQUENCE [LARGE SCALE GENOMIC DNA]</scope>
    <source>
        <tissue evidence="2">Muscle</tissue>
    </source>
</reference>
<feature type="compositionally biased region" description="Basic and acidic residues" evidence="1">
    <location>
        <begin position="36"/>
        <end position="52"/>
    </location>
</feature>